<evidence type="ECO:0000256" key="1">
    <source>
        <dbReference type="ARBA" id="ARBA00009981"/>
    </source>
</evidence>
<dbReference type="InterPro" id="IPR006442">
    <property type="entry name" value="Antitoxin_Phd/YefM"/>
</dbReference>
<evidence type="ECO:0000256" key="2">
    <source>
        <dbReference type="RuleBase" id="RU362080"/>
    </source>
</evidence>
<dbReference type="NCBIfam" id="TIGR01552">
    <property type="entry name" value="phd_fam"/>
    <property type="match status" value="1"/>
</dbReference>
<reference evidence="3 4" key="1">
    <citation type="journal article" date="2016" name="Nat. Commun.">
        <title>Thousands of microbial genomes shed light on interconnected biogeochemical processes in an aquifer system.</title>
        <authorList>
            <person name="Anantharaman K."/>
            <person name="Brown C.T."/>
            <person name="Hug L.A."/>
            <person name="Sharon I."/>
            <person name="Castelle C.J."/>
            <person name="Probst A.J."/>
            <person name="Thomas B.C."/>
            <person name="Singh A."/>
            <person name="Wilkins M.J."/>
            <person name="Karaoz U."/>
            <person name="Brodie E.L."/>
            <person name="Williams K.H."/>
            <person name="Hubbard S.S."/>
            <person name="Banfield J.F."/>
        </authorList>
    </citation>
    <scope>NUCLEOTIDE SEQUENCE [LARGE SCALE GENOMIC DNA]</scope>
</reference>
<dbReference type="Pfam" id="PF02604">
    <property type="entry name" value="PhdYeFM_antitox"/>
    <property type="match status" value="1"/>
</dbReference>
<dbReference type="EMBL" id="MFJA01000012">
    <property type="protein sequence ID" value="OGG03842.1"/>
    <property type="molecule type" value="Genomic_DNA"/>
</dbReference>
<organism evidence="3 4">
    <name type="scientific">Candidatus Gottesmanbacteria bacterium RBG_16_37_8</name>
    <dbReference type="NCBI Taxonomy" id="1798371"/>
    <lineage>
        <taxon>Bacteria</taxon>
        <taxon>Candidatus Gottesmaniibacteriota</taxon>
    </lineage>
</organism>
<accession>A0A1F5YVC3</accession>
<dbReference type="AlphaFoldDB" id="A0A1F5YVC3"/>
<sequence>MINQQTISTISELRFKTKEVLKKVKEAPVYLFHRSVPQGVILSLEKYQEMMEALEDYYLSLRAEEYERQDKNQIKWVSHEEVKKHIRGQS</sequence>
<proteinExistence type="inferred from homology"/>
<dbReference type="Gene3D" id="3.40.1620.10">
    <property type="entry name" value="YefM-like domain"/>
    <property type="match status" value="1"/>
</dbReference>
<comment type="caution">
    <text evidence="3">The sequence shown here is derived from an EMBL/GenBank/DDBJ whole genome shotgun (WGS) entry which is preliminary data.</text>
</comment>
<evidence type="ECO:0000313" key="4">
    <source>
        <dbReference type="Proteomes" id="UP000176665"/>
    </source>
</evidence>
<dbReference type="InterPro" id="IPR036165">
    <property type="entry name" value="YefM-like_sf"/>
</dbReference>
<name>A0A1F5YVC3_9BACT</name>
<dbReference type="PANTHER" id="PTHR33713">
    <property type="entry name" value="ANTITOXIN YAFN-RELATED"/>
    <property type="match status" value="1"/>
</dbReference>
<dbReference type="Proteomes" id="UP000176665">
    <property type="component" value="Unassembled WGS sequence"/>
</dbReference>
<comment type="similarity">
    <text evidence="1 2">Belongs to the phD/YefM antitoxin family.</text>
</comment>
<dbReference type="STRING" id="1798371.A2W14_04855"/>
<dbReference type="InterPro" id="IPR051405">
    <property type="entry name" value="phD/YefM_antitoxin"/>
</dbReference>
<gene>
    <name evidence="3" type="ORF">A2W14_04855</name>
</gene>
<protein>
    <recommendedName>
        <fullName evidence="2">Antitoxin</fullName>
    </recommendedName>
</protein>
<dbReference type="PANTHER" id="PTHR33713:SF10">
    <property type="entry name" value="ANTITOXIN YAFN"/>
    <property type="match status" value="1"/>
</dbReference>
<comment type="function">
    <text evidence="2">Antitoxin component of a type II toxin-antitoxin (TA) system.</text>
</comment>
<dbReference type="SUPFAM" id="SSF143120">
    <property type="entry name" value="YefM-like"/>
    <property type="match status" value="1"/>
</dbReference>
<evidence type="ECO:0000313" key="3">
    <source>
        <dbReference type="EMBL" id="OGG03842.1"/>
    </source>
</evidence>